<evidence type="ECO:0000313" key="3">
    <source>
        <dbReference type="EMBL" id="AOM80463.1"/>
    </source>
</evidence>
<feature type="domain" description="DUF4142" evidence="2">
    <location>
        <begin position="103"/>
        <end position="224"/>
    </location>
</feature>
<reference evidence="3 4" key="1">
    <citation type="submission" date="2016-08" db="EMBL/GenBank/DDBJ databases">
        <authorList>
            <person name="Seilhamer J.J."/>
        </authorList>
    </citation>
    <scope>NUCLEOTIDE SEQUENCE [LARGE SCALE GENOMIC DNA]</scope>
    <source>
        <strain evidence="3 4">DX4</strain>
    </source>
</reference>
<accession>A0A1D7QP75</accession>
<dbReference type="Proteomes" id="UP000094313">
    <property type="component" value="Chromosome"/>
</dbReference>
<feature type="signal peptide" evidence="1">
    <location>
        <begin position="1"/>
        <end position="21"/>
    </location>
</feature>
<dbReference type="OrthoDB" id="759557at2"/>
<dbReference type="Pfam" id="PF13628">
    <property type="entry name" value="DUF4142"/>
    <property type="match status" value="1"/>
</dbReference>
<dbReference type="AlphaFoldDB" id="A0A1D7QP75"/>
<evidence type="ECO:0000313" key="4">
    <source>
        <dbReference type="Proteomes" id="UP000094313"/>
    </source>
</evidence>
<dbReference type="PANTHER" id="PTHR38593">
    <property type="entry name" value="BLR2558 PROTEIN"/>
    <property type="match status" value="1"/>
</dbReference>
<dbReference type="PROSITE" id="PS51257">
    <property type="entry name" value="PROKAR_LIPOPROTEIN"/>
    <property type="match status" value="1"/>
</dbReference>
<proteinExistence type="predicted"/>
<feature type="chain" id="PRO_5009098959" description="DUF4142 domain-containing protein" evidence="1">
    <location>
        <begin position="22"/>
        <end position="231"/>
    </location>
</feature>
<evidence type="ECO:0000256" key="1">
    <source>
        <dbReference type="SAM" id="SignalP"/>
    </source>
</evidence>
<gene>
    <name evidence="3" type="ORF">BFS30_26855</name>
</gene>
<dbReference type="KEGG" id="psty:BFS30_26855"/>
<sequence length="231" mass="25154">MNKLHTIAISALLSCLFYSCATSRSSSTEEKKKRTKITTIKPGIKNPTGSVINASGDGLSQGINQPKGAGSRENATHIASNAIERANELAKSKQQKLDGLTSTELINGMIAAQQTEISVSSNTRKTTANDKIRDYASMILNGHATLTGELKNLSTQKNIALREEVSLKKASKTDLEFVKMMIESNRNLISLYTAMSHSEDPELKAFALKQLPALRKHLEAAQELTKEVKPN</sequence>
<dbReference type="RefSeq" id="WP_069382121.1">
    <property type="nucleotide sequence ID" value="NZ_CP017141.1"/>
</dbReference>
<dbReference type="EMBL" id="CP017141">
    <property type="protein sequence ID" value="AOM80463.1"/>
    <property type="molecule type" value="Genomic_DNA"/>
</dbReference>
<dbReference type="InterPro" id="IPR025419">
    <property type="entry name" value="DUF4142"/>
</dbReference>
<evidence type="ECO:0000259" key="2">
    <source>
        <dbReference type="Pfam" id="PF13628"/>
    </source>
</evidence>
<dbReference type="InterPro" id="IPR012347">
    <property type="entry name" value="Ferritin-like"/>
</dbReference>
<organism evidence="3 4">
    <name type="scientific">Pedobacter steynii</name>
    <dbReference type="NCBI Taxonomy" id="430522"/>
    <lineage>
        <taxon>Bacteria</taxon>
        <taxon>Pseudomonadati</taxon>
        <taxon>Bacteroidota</taxon>
        <taxon>Sphingobacteriia</taxon>
        <taxon>Sphingobacteriales</taxon>
        <taxon>Sphingobacteriaceae</taxon>
        <taxon>Pedobacter</taxon>
    </lineage>
</organism>
<keyword evidence="1" id="KW-0732">Signal</keyword>
<keyword evidence="4" id="KW-1185">Reference proteome</keyword>
<name>A0A1D7QP75_9SPHI</name>
<dbReference type="Gene3D" id="1.20.1260.10">
    <property type="match status" value="1"/>
</dbReference>
<dbReference type="PANTHER" id="PTHR38593:SF1">
    <property type="entry name" value="BLR2558 PROTEIN"/>
    <property type="match status" value="1"/>
</dbReference>
<protein>
    <recommendedName>
        <fullName evidence="2">DUF4142 domain-containing protein</fullName>
    </recommendedName>
</protein>